<dbReference type="GO" id="GO:0016989">
    <property type="term" value="F:sigma factor antagonist activity"/>
    <property type="evidence" value="ECO:0007669"/>
    <property type="project" value="TreeGrafter"/>
</dbReference>
<dbReference type="Proteomes" id="UP000530268">
    <property type="component" value="Unassembled WGS sequence"/>
</dbReference>
<dbReference type="Pfam" id="PF10099">
    <property type="entry name" value="RskA_C"/>
    <property type="match status" value="1"/>
</dbReference>
<dbReference type="InterPro" id="IPR051474">
    <property type="entry name" value="Anti-sigma-K/W_factor"/>
</dbReference>
<evidence type="ECO:0000313" key="3">
    <source>
        <dbReference type="Proteomes" id="UP000530268"/>
    </source>
</evidence>
<gene>
    <name evidence="2" type="ORF">GGR95_000451</name>
</gene>
<dbReference type="InterPro" id="IPR018764">
    <property type="entry name" value="RskA_C"/>
</dbReference>
<proteinExistence type="predicted"/>
<dbReference type="GO" id="GO:0006417">
    <property type="term" value="P:regulation of translation"/>
    <property type="evidence" value="ECO:0007669"/>
    <property type="project" value="TreeGrafter"/>
</dbReference>
<feature type="domain" description="Anti-sigma K factor RskA C-terminal" evidence="1">
    <location>
        <begin position="93"/>
        <end position="219"/>
    </location>
</feature>
<dbReference type="AlphaFoldDB" id="A0A7W6E551"/>
<evidence type="ECO:0000259" key="1">
    <source>
        <dbReference type="Pfam" id="PF10099"/>
    </source>
</evidence>
<accession>A0A7W6E551</accession>
<dbReference type="PANTHER" id="PTHR37461:SF1">
    <property type="entry name" value="ANTI-SIGMA-K FACTOR RSKA"/>
    <property type="match status" value="1"/>
</dbReference>
<protein>
    <submittedName>
        <fullName evidence="2">Anti-sigma-K factor RskA</fullName>
    </submittedName>
</protein>
<dbReference type="PANTHER" id="PTHR37461">
    <property type="entry name" value="ANTI-SIGMA-K FACTOR RSKA"/>
    <property type="match status" value="1"/>
</dbReference>
<dbReference type="RefSeq" id="WP_184562301.1">
    <property type="nucleotide sequence ID" value="NZ_JACIEI010000001.1"/>
</dbReference>
<evidence type="ECO:0000313" key="2">
    <source>
        <dbReference type="EMBL" id="MBB3992832.1"/>
    </source>
</evidence>
<comment type="caution">
    <text evidence="2">The sequence shown here is derived from an EMBL/GenBank/DDBJ whole genome shotgun (WGS) entry which is preliminary data.</text>
</comment>
<dbReference type="GO" id="GO:0005886">
    <property type="term" value="C:plasma membrane"/>
    <property type="evidence" value="ECO:0007669"/>
    <property type="project" value="InterPro"/>
</dbReference>
<organism evidence="2 3">
    <name type="scientific">Sulfitobacter undariae</name>
    <dbReference type="NCBI Taxonomy" id="1563671"/>
    <lineage>
        <taxon>Bacteria</taxon>
        <taxon>Pseudomonadati</taxon>
        <taxon>Pseudomonadota</taxon>
        <taxon>Alphaproteobacteria</taxon>
        <taxon>Rhodobacterales</taxon>
        <taxon>Roseobacteraceae</taxon>
        <taxon>Sulfitobacter</taxon>
    </lineage>
</organism>
<dbReference type="EMBL" id="JACIEI010000001">
    <property type="protein sequence ID" value="MBB3992832.1"/>
    <property type="molecule type" value="Genomic_DNA"/>
</dbReference>
<name>A0A7W6E551_9RHOB</name>
<keyword evidence="3" id="KW-1185">Reference proteome</keyword>
<sequence length="228" mass="23861">MTDDVAPQGDDLLAAELALGLLEGDELSQANARALRDPAFAVLLVAWQERLVAMTDEIAPVTPPKHVKKRLLSTLFVTAPVPVLQRLWIWKGLSFAALALAAFLGVQQLGPETPPAAGPLYATQLMGDGVPLQVLAVLDARQGDVALSRVAGREAEGRSFELWAIVPDTPPISLGIMQEGATMRVALPENLRSRGAEITLAITDEPAGGSPNGVPTGDVLAASALVAI</sequence>
<reference evidence="2 3" key="1">
    <citation type="submission" date="2020-08" db="EMBL/GenBank/DDBJ databases">
        <title>Genomic Encyclopedia of Type Strains, Phase IV (KMG-IV): sequencing the most valuable type-strain genomes for metagenomic binning, comparative biology and taxonomic classification.</title>
        <authorList>
            <person name="Goeker M."/>
        </authorList>
    </citation>
    <scope>NUCLEOTIDE SEQUENCE [LARGE SCALE GENOMIC DNA]</scope>
    <source>
        <strain evidence="2 3">DSM 102234</strain>
    </source>
</reference>